<reference evidence="2" key="3">
    <citation type="submission" date="2025-09" db="UniProtKB">
        <authorList>
            <consortium name="Ensembl"/>
        </authorList>
    </citation>
    <scope>IDENTIFICATION</scope>
</reference>
<organism evidence="2 3">
    <name type="scientific">Ailuropoda melanoleuca</name>
    <name type="common">Giant panda</name>
    <dbReference type="NCBI Taxonomy" id="9646"/>
    <lineage>
        <taxon>Eukaryota</taxon>
        <taxon>Metazoa</taxon>
        <taxon>Chordata</taxon>
        <taxon>Craniata</taxon>
        <taxon>Vertebrata</taxon>
        <taxon>Euteleostomi</taxon>
        <taxon>Mammalia</taxon>
        <taxon>Eutheria</taxon>
        <taxon>Laurasiatheria</taxon>
        <taxon>Carnivora</taxon>
        <taxon>Caniformia</taxon>
        <taxon>Ursidae</taxon>
        <taxon>Ailuropoda</taxon>
    </lineage>
</organism>
<keyword evidence="3" id="KW-1185">Reference proteome</keyword>
<feature type="compositionally biased region" description="Basic residues" evidence="1">
    <location>
        <begin position="53"/>
        <end position="78"/>
    </location>
</feature>
<proteinExistence type="predicted"/>
<reference evidence="2 3" key="1">
    <citation type="journal article" date="2010" name="Nature">
        <title>The sequence and de novo assembly of the giant panda genome.</title>
        <authorList>
            <person name="Li R."/>
            <person name="Fan W."/>
            <person name="Tian G."/>
            <person name="Zhu H."/>
            <person name="He L."/>
            <person name="Cai J."/>
            <person name="Huang Q."/>
            <person name="Cai Q."/>
            <person name="Li B."/>
            <person name="Bai Y."/>
            <person name="Zhang Z."/>
            <person name="Zhang Y."/>
            <person name="Wang W."/>
            <person name="Li J."/>
            <person name="Wei F."/>
            <person name="Li H."/>
            <person name="Jian M."/>
            <person name="Li J."/>
            <person name="Zhang Z."/>
            <person name="Nielsen R."/>
            <person name="Li D."/>
            <person name="Gu W."/>
            <person name="Yang Z."/>
            <person name="Xuan Z."/>
            <person name="Ryder O.A."/>
            <person name="Leung F.C."/>
            <person name="Zhou Y."/>
            <person name="Cao J."/>
            <person name="Sun X."/>
            <person name="Fu Y."/>
            <person name="Fang X."/>
            <person name="Guo X."/>
            <person name="Wang B."/>
            <person name="Hou R."/>
            <person name="Shen F."/>
            <person name="Mu B."/>
            <person name="Ni P."/>
            <person name="Lin R."/>
            <person name="Qian W."/>
            <person name="Wang G."/>
            <person name="Yu C."/>
            <person name="Nie W."/>
            <person name="Wang J."/>
            <person name="Wu Z."/>
            <person name="Liang H."/>
            <person name="Min J."/>
            <person name="Wu Q."/>
            <person name="Cheng S."/>
            <person name="Ruan J."/>
            <person name="Wang M."/>
            <person name="Shi Z."/>
            <person name="Wen M."/>
            <person name="Liu B."/>
            <person name="Ren X."/>
            <person name="Zheng H."/>
            <person name="Dong D."/>
            <person name="Cook K."/>
            <person name="Shan G."/>
            <person name="Zhang H."/>
            <person name="Kosiol C."/>
            <person name="Xie X."/>
            <person name="Lu Z."/>
            <person name="Zheng H."/>
            <person name="Li Y."/>
            <person name="Steiner C.C."/>
            <person name="Lam T.T."/>
            <person name="Lin S."/>
            <person name="Zhang Q."/>
            <person name="Li G."/>
            <person name="Tian J."/>
            <person name="Gong T."/>
            <person name="Liu H."/>
            <person name="Zhang D."/>
            <person name="Fang L."/>
            <person name="Ye C."/>
            <person name="Zhang J."/>
            <person name="Hu W."/>
            <person name="Xu A."/>
            <person name="Ren Y."/>
            <person name="Zhang G."/>
            <person name="Bruford M.W."/>
            <person name="Li Q."/>
            <person name="Ma L."/>
            <person name="Guo Y."/>
            <person name="An N."/>
            <person name="Hu Y."/>
            <person name="Zheng Y."/>
            <person name="Shi Y."/>
            <person name="Li Z."/>
            <person name="Liu Q."/>
            <person name="Chen Y."/>
            <person name="Zhao J."/>
            <person name="Qu N."/>
            <person name="Zhao S."/>
            <person name="Tian F."/>
            <person name="Wang X."/>
            <person name="Wang H."/>
            <person name="Xu L."/>
            <person name="Liu X."/>
            <person name="Vinar T."/>
            <person name="Wang Y."/>
            <person name="Lam T.W."/>
            <person name="Yiu S.M."/>
            <person name="Liu S."/>
            <person name="Zhang H."/>
            <person name="Li D."/>
            <person name="Huang Y."/>
            <person name="Wang X."/>
            <person name="Yang G."/>
            <person name="Jiang Z."/>
            <person name="Wang J."/>
            <person name="Qin N."/>
            <person name="Li L."/>
            <person name="Li J."/>
            <person name="Bolund L."/>
            <person name="Kristiansen K."/>
            <person name="Wong G.K."/>
            <person name="Olson M."/>
            <person name="Zhang X."/>
            <person name="Li S."/>
            <person name="Yang H."/>
            <person name="Wang J."/>
            <person name="Wang J."/>
        </authorList>
    </citation>
    <scope>NUCLEOTIDE SEQUENCE [LARGE SCALE GENOMIC DNA]</scope>
</reference>
<dbReference type="Proteomes" id="UP000008912">
    <property type="component" value="Unassembled WGS sequence"/>
</dbReference>
<accession>A0A7N5K9F7</accession>
<sequence length="78" mass="8987">MASLSKPTLSGKVLKEPNNGGKMTYLDMSLDDIIILKKLESKNTEPKKIVTQNRKKKNLISRQRANARRHRRQRGEVQ</sequence>
<dbReference type="GeneTree" id="ENSGT01140000282946"/>
<evidence type="ECO:0000313" key="3">
    <source>
        <dbReference type="Proteomes" id="UP000008912"/>
    </source>
</evidence>
<name>A0A7N5K9F7_AILME</name>
<feature type="region of interest" description="Disordered" evidence="1">
    <location>
        <begin position="1"/>
        <end position="22"/>
    </location>
</feature>
<dbReference type="InParanoid" id="A0A7N5K9F7"/>
<evidence type="ECO:0000313" key="2">
    <source>
        <dbReference type="Ensembl" id="ENSAMEP00000037019.1"/>
    </source>
</evidence>
<protein>
    <submittedName>
        <fullName evidence="2">Uncharacterized protein</fullName>
    </submittedName>
</protein>
<dbReference type="PANTHER" id="PTHR22550:SF5">
    <property type="entry name" value="LEUCINE ZIPPER PROTEIN 4"/>
    <property type="match status" value="1"/>
</dbReference>
<dbReference type="PANTHER" id="PTHR22550">
    <property type="entry name" value="SPORE GERMINATION PROTEIN"/>
    <property type="match status" value="1"/>
</dbReference>
<dbReference type="Ensembl" id="ENSAMET00000035450.1">
    <property type="protein sequence ID" value="ENSAMEP00000037019.1"/>
    <property type="gene ID" value="ENSAMEG00000023786.1"/>
</dbReference>
<reference evidence="2" key="2">
    <citation type="submission" date="2025-08" db="UniProtKB">
        <authorList>
            <consortium name="Ensembl"/>
        </authorList>
    </citation>
    <scope>IDENTIFICATION</scope>
</reference>
<evidence type="ECO:0000256" key="1">
    <source>
        <dbReference type="SAM" id="MobiDB-lite"/>
    </source>
</evidence>
<feature type="region of interest" description="Disordered" evidence="1">
    <location>
        <begin position="43"/>
        <end position="78"/>
    </location>
</feature>
<dbReference type="InterPro" id="IPR050768">
    <property type="entry name" value="UPF0353/GerABKA_families"/>
</dbReference>
<dbReference type="AlphaFoldDB" id="A0A7N5K9F7"/>